<name>A0A8S4Q6J0_OWEFU</name>
<evidence type="ECO:0000313" key="3">
    <source>
        <dbReference type="Proteomes" id="UP000749559"/>
    </source>
</evidence>
<keyword evidence="3" id="KW-1185">Reference proteome</keyword>
<accession>A0A8S4Q6J0</accession>
<organism evidence="2 3">
    <name type="scientific">Owenia fusiformis</name>
    <name type="common">Polychaete worm</name>
    <dbReference type="NCBI Taxonomy" id="6347"/>
    <lineage>
        <taxon>Eukaryota</taxon>
        <taxon>Metazoa</taxon>
        <taxon>Spiralia</taxon>
        <taxon>Lophotrochozoa</taxon>
        <taxon>Annelida</taxon>
        <taxon>Polychaeta</taxon>
        <taxon>Sedentaria</taxon>
        <taxon>Canalipalpata</taxon>
        <taxon>Sabellida</taxon>
        <taxon>Oweniida</taxon>
        <taxon>Oweniidae</taxon>
        <taxon>Owenia</taxon>
    </lineage>
</organism>
<proteinExistence type="predicted"/>
<sequence length="264" mass="30116">MPRDRDPNNNVPENSTLLQTDYELHDSEGYMVPSDARYAIIKDPPINQDTLEQYIYSYASCADVQEDCQRVHENLRNAQKTNGYDKDNYRNKQKNSDKNRESPTYSTEIQDSVTEMAYTEGLTSTTQTQKHSTTEDLVQTIPNNSKADYETQTTKQFMCKLFPHVLPKLFPDPSLTTTADHVVTHTELNNFATDSKNIALFDMLRRTKTDEMQESTTTEQQFEKTVMAGLTNDAGAKHTTSSIRETKGHMCGPFPHVLPKLCRN</sequence>
<evidence type="ECO:0000256" key="1">
    <source>
        <dbReference type="SAM" id="MobiDB-lite"/>
    </source>
</evidence>
<dbReference type="Proteomes" id="UP000749559">
    <property type="component" value="Unassembled WGS sequence"/>
</dbReference>
<dbReference type="EMBL" id="CAIIXF020000012">
    <property type="protein sequence ID" value="CAH1801443.1"/>
    <property type="molecule type" value="Genomic_DNA"/>
</dbReference>
<reference evidence="2" key="1">
    <citation type="submission" date="2022-03" db="EMBL/GenBank/DDBJ databases">
        <authorList>
            <person name="Martin C."/>
        </authorList>
    </citation>
    <scope>NUCLEOTIDE SEQUENCE</scope>
</reference>
<dbReference type="AlphaFoldDB" id="A0A8S4Q6J0"/>
<protein>
    <submittedName>
        <fullName evidence="2">Uncharacterized protein</fullName>
    </submittedName>
</protein>
<gene>
    <name evidence="2" type="ORF">OFUS_LOCUS25232</name>
</gene>
<evidence type="ECO:0000313" key="2">
    <source>
        <dbReference type="EMBL" id="CAH1801443.1"/>
    </source>
</evidence>
<feature type="compositionally biased region" description="Basic and acidic residues" evidence="1">
    <location>
        <begin position="83"/>
        <end position="101"/>
    </location>
</feature>
<feature type="region of interest" description="Disordered" evidence="1">
    <location>
        <begin position="76"/>
        <end position="107"/>
    </location>
</feature>
<comment type="caution">
    <text evidence="2">The sequence shown here is derived from an EMBL/GenBank/DDBJ whole genome shotgun (WGS) entry which is preliminary data.</text>
</comment>